<reference evidence="2" key="3">
    <citation type="submission" date="2006-01" db="EMBL/GenBank/DDBJ databases">
        <authorList>
            <person name="Buell R."/>
        </authorList>
    </citation>
    <scope>NUCLEOTIDE SEQUENCE</scope>
</reference>
<name>Q2QP49_ORYSJ</name>
<sequence length="400" mass="44765">MSVQLTPLLPPLSPSPLSSSLYPLLSPGYREAAPQRHAAAHWIRHSVVAAPSSSSSPSPNRRFARVRVFYHAVLDRGYFLADAADHLFTPTKRLRYLARFLLVALLLTRRADTVPRLATHICTLLDGSKKTLQEAEYKEWKHVVQEMEKMRPATTTAAEMEKSGHRPSISCVRSPVGQGTRLALLPDGRRSPPFSPMAAGGRRGSGARWRRRERRERRAAASAGEEGATRGGAGREKLLSVAWREERRGERDEEREDGGRGGRRGIRGIAEQEWLSHPTKNFITAFFRNLMLVTTSKTIFMDSSDIISANSLLRPPSMRVRDYRSEQQQGAARSTSCCAMNRTFISNNGRNGLQLQIYIYIYHNAKAKLEFFSTFQNSKPTHNDSKPRTAGVNQAGRGNI</sequence>
<feature type="region of interest" description="Disordered" evidence="1">
    <location>
        <begin position="377"/>
        <end position="400"/>
    </location>
</feature>
<feature type="region of interest" description="Disordered" evidence="1">
    <location>
        <begin position="183"/>
        <end position="264"/>
    </location>
</feature>
<dbReference type="GO" id="GO:0006351">
    <property type="term" value="P:DNA-templated transcription"/>
    <property type="evidence" value="ECO:0007669"/>
    <property type="project" value="InterPro"/>
</dbReference>
<dbReference type="PANTHER" id="PTHR21243">
    <property type="entry name" value="PROTEIN SCAI"/>
    <property type="match status" value="1"/>
</dbReference>
<accession>Q2QP49</accession>
<dbReference type="GO" id="GO:0003714">
    <property type="term" value="F:transcription corepressor activity"/>
    <property type="evidence" value="ECO:0007669"/>
    <property type="project" value="InterPro"/>
</dbReference>
<reference evidence="2" key="2">
    <citation type="submission" date="2005-04" db="EMBL/GenBank/DDBJ databases">
        <authorList>
            <person name="Buell C.R."/>
            <person name="Wing R.A."/>
            <person name="McCombie W.A."/>
            <person name="Ouyang S."/>
        </authorList>
    </citation>
    <scope>NUCLEOTIDE SEQUENCE</scope>
</reference>
<evidence type="ECO:0000256" key="1">
    <source>
        <dbReference type="SAM" id="MobiDB-lite"/>
    </source>
</evidence>
<feature type="compositionally biased region" description="Basic and acidic residues" evidence="1">
    <location>
        <begin position="233"/>
        <end position="260"/>
    </location>
</feature>
<evidence type="ECO:0000313" key="2">
    <source>
        <dbReference type="EMBL" id="ABA99461.1"/>
    </source>
</evidence>
<proteinExistence type="predicted"/>
<gene>
    <name evidence="2" type="ordered locus">LOC_Os12g35680</name>
</gene>
<dbReference type="Pfam" id="PF12070">
    <property type="entry name" value="SCAI"/>
    <property type="match status" value="1"/>
</dbReference>
<feature type="compositionally biased region" description="Basic residues" evidence="1">
    <location>
        <begin position="208"/>
        <end position="217"/>
    </location>
</feature>
<organism evidence="2">
    <name type="scientific">Oryza sativa subsp. japonica</name>
    <name type="common">Rice</name>
    <dbReference type="NCBI Taxonomy" id="39947"/>
    <lineage>
        <taxon>Eukaryota</taxon>
        <taxon>Viridiplantae</taxon>
        <taxon>Streptophyta</taxon>
        <taxon>Embryophyta</taxon>
        <taxon>Tracheophyta</taxon>
        <taxon>Spermatophyta</taxon>
        <taxon>Magnoliopsida</taxon>
        <taxon>Liliopsida</taxon>
        <taxon>Poales</taxon>
        <taxon>Poaceae</taxon>
        <taxon>BOP clade</taxon>
        <taxon>Oryzoideae</taxon>
        <taxon>Oryzeae</taxon>
        <taxon>Oryzinae</taxon>
        <taxon>Oryza</taxon>
        <taxon>Oryza sativa</taxon>
    </lineage>
</organism>
<protein>
    <submittedName>
        <fullName evidence="2">Expressed protein</fullName>
    </submittedName>
</protein>
<dbReference type="EMBL" id="DP000011">
    <property type="protein sequence ID" value="ABA99461.1"/>
    <property type="molecule type" value="Genomic_DNA"/>
</dbReference>
<dbReference type="AlphaFoldDB" id="Q2QP49"/>
<reference evidence="2" key="1">
    <citation type="journal article" date="2005" name="BMC Biol.">
        <title>The sequence of rice chromosomes 11 and 12, rich in disease resistance genes and recent gene duplications.</title>
        <authorList>
            <consortium name="The rice chromosomes 11 and 12 sequencing consortia"/>
        </authorList>
    </citation>
    <scope>NUCLEOTIDE SEQUENCE [LARGE SCALE GENOMIC DNA]</scope>
</reference>
<dbReference type="InterPro" id="IPR022709">
    <property type="entry name" value="SCAI"/>
</dbReference>